<evidence type="ECO:0000256" key="1">
    <source>
        <dbReference type="SAM" id="MobiDB-lite"/>
    </source>
</evidence>
<evidence type="ECO:0000313" key="2">
    <source>
        <dbReference type="EMBL" id="OCK81919.1"/>
    </source>
</evidence>
<dbReference type="Pfam" id="PF13917">
    <property type="entry name" value="zf-CCHC_3"/>
    <property type="match status" value="2"/>
</dbReference>
<keyword evidence="3" id="KW-1185">Reference proteome</keyword>
<feature type="compositionally biased region" description="Low complexity" evidence="1">
    <location>
        <begin position="264"/>
        <end position="276"/>
    </location>
</feature>
<dbReference type="AlphaFoldDB" id="A0A8E2JH92"/>
<dbReference type="Proteomes" id="UP000250266">
    <property type="component" value="Unassembled WGS sequence"/>
</dbReference>
<dbReference type="EMBL" id="KV744904">
    <property type="protein sequence ID" value="OCK81919.1"/>
    <property type="molecule type" value="Genomic_DNA"/>
</dbReference>
<feature type="region of interest" description="Disordered" evidence="1">
    <location>
        <begin position="54"/>
        <end position="402"/>
    </location>
</feature>
<evidence type="ECO:0000313" key="3">
    <source>
        <dbReference type="Proteomes" id="UP000250266"/>
    </source>
</evidence>
<protein>
    <submittedName>
        <fullName evidence="2">Uncharacterized protein</fullName>
    </submittedName>
</protein>
<reference evidence="2 3" key="1">
    <citation type="journal article" date="2016" name="Nat. Commun.">
        <title>Ectomycorrhizal ecology is imprinted in the genome of the dominant symbiotic fungus Cenococcum geophilum.</title>
        <authorList>
            <consortium name="DOE Joint Genome Institute"/>
            <person name="Peter M."/>
            <person name="Kohler A."/>
            <person name="Ohm R.A."/>
            <person name="Kuo A."/>
            <person name="Krutzmann J."/>
            <person name="Morin E."/>
            <person name="Arend M."/>
            <person name="Barry K.W."/>
            <person name="Binder M."/>
            <person name="Choi C."/>
            <person name="Clum A."/>
            <person name="Copeland A."/>
            <person name="Grisel N."/>
            <person name="Haridas S."/>
            <person name="Kipfer T."/>
            <person name="LaButti K."/>
            <person name="Lindquist E."/>
            <person name="Lipzen A."/>
            <person name="Maire R."/>
            <person name="Meier B."/>
            <person name="Mihaltcheva S."/>
            <person name="Molinier V."/>
            <person name="Murat C."/>
            <person name="Poggeler S."/>
            <person name="Quandt C.A."/>
            <person name="Sperisen C."/>
            <person name="Tritt A."/>
            <person name="Tisserant E."/>
            <person name="Crous P.W."/>
            <person name="Henrissat B."/>
            <person name="Nehls U."/>
            <person name="Egli S."/>
            <person name="Spatafora J.W."/>
            <person name="Grigoriev I.V."/>
            <person name="Martin F.M."/>
        </authorList>
    </citation>
    <scope>NUCLEOTIDE SEQUENCE [LARGE SCALE GENOMIC DNA]</scope>
    <source>
        <strain evidence="2 3">CBS 459.81</strain>
    </source>
</reference>
<proteinExistence type="predicted"/>
<dbReference type="OrthoDB" id="437973at2759"/>
<gene>
    <name evidence="2" type="ORF">K432DRAFT_391719</name>
</gene>
<feature type="compositionally biased region" description="Basic residues" evidence="1">
    <location>
        <begin position="317"/>
        <end position="336"/>
    </location>
</feature>
<accession>A0A8E2JH92</accession>
<name>A0A8E2JH92_9PEZI</name>
<feature type="compositionally biased region" description="Basic and acidic residues" evidence="1">
    <location>
        <begin position="85"/>
        <end position="112"/>
    </location>
</feature>
<feature type="compositionally biased region" description="Basic residues" evidence="1">
    <location>
        <begin position="253"/>
        <end position="263"/>
    </location>
</feature>
<feature type="compositionally biased region" description="Low complexity" evidence="1">
    <location>
        <begin position="177"/>
        <end position="191"/>
    </location>
</feature>
<organism evidence="2 3">
    <name type="scientific">Lepidopterella palustris CBS 459.81</name>
    <dbReference type="NCBI Taxonomy" id="1314670"/>
    <lineage>
        <taxon>Eukaryota</taxon>
        <taxon>Fungi</taxon>
        <taxon>Dikarya</taxon>
        <taxon>Ascomycota</taxon>
        <taxon>Pezizomycotina</taxon>
        <taxon>Dothideomycetes</taxon>
        <taxon>Pleosporomycetidae</taxon>
        <taxon>Mytilinidiales</taxon>
        <taxon>Argynnaceae</taxon>
        <taxon>Lepidopterella</taxon>
    </lineage>
</organism>
<sequence>MFRGPSFGGRSKATASTLCQKCLKRDTYHYFSSLLLYTDSLPRHYSYECKATAQERPYAARPSRTQQLLNPKLAPKLMTDVPNDLLRKKGVADEELAKKEAERGRKHDRNDDDSSIQPRKRSRSVSSYSSSSVSTISTNLSRSRSPSPRRTNHLSPDKPMISPRKAGTDRKRRRRSFSSSSDSYTSDSSYDAKAPKGGDRNTRRRLSSFSPAARGRRRSRSSVSSRMETSKSRSPVRNSGRRPRSPSLDRMGSRSRSRGRRPKSGLSRRMSLSRSHSGGRRGRSSLAKGMTKSRSRSRSPSRGKRAGISRSRSPLRSTRRRSPLSRRSRSRRRSPYRSKNTPHGGDRNGMRDGAQGQPRDDRRPPKVTGSGQGALPPVRKDRSLSPYSKRLALTQAMSMGGR</sequence>
<feature type="compositionally biased region" description="Basic residues" evidence="1">
    <location>
        <begin position="291"/>
        <end position="307"/>
    </location>
</feature>
<feature type="compositionally biased region" description="Low complexity" evidence="1">
    <location>
        <begin position="124"/>
        <end position="149"/>
    </location>
</feature>